<evidence type="ECO:0000313" key="5">
    <source>
        <dbReference type="Proteomes" id="UP000005220"/>
    </source>
</evidence>
<evidence type="ECO:0000313" key="4">
    <source>
        <dbReference type="EMBL" id="CCF59236.1"/>
    </source>
</evidence>
<dbReference type="eggNOG" id="ENOG502S0UP">
    <property type="taxonomic scope" value="Eukaryota"/>
</dbReference>
<dbReference type="SUPFAM" id="SSF52540">
    <property type="entry name" value="P-loop containing nucleoside triphosphate hydrolases"/>
    <property type="match status" value="1"/>
</dbReference>
<dbReference type="HOGENOM" id="CLU_025792_1_0_1"/>
<dbReference type="OrthoDB" id="1696305at2759"/>
<dbReference type="KEGG" id="kaf:KAFR_0G02020"/>
<dbReference type="RefSeq" id="XP_003958371.1">
    <property type="nucleotide sequence ID" value="XM_003958322.1"/>
</dbReference>
<name>H2AXY6_KAZAF</name>
<protein>
    <recommendedName>
        <fullName evidence="1">Genetic interactor of prohibitins 3, mitochondrial</fullName>
    </recommendedName>
    <alternativeName>
        <fullName evidence="3">Found in mitochondrial proteome protein 38</fullName>
    </alternativeName>
</protein>
<keyword evidence="5" id="KW-1185">Reference proteome</keyword>
<dbReference type="Gene3D" id="3.40.50.300">
    <property type="entry name" value="P-loop containing nucleotide triphosphate hydrolases"/>
    <property type="match status" value="1"/>
</dbReference>
<dbReference type="InterPro" id="IPR050896">
    <property type="entry name" value="Mito_lipid_metab_GTPase"/>
</dbReference>
<dbReference type="InParanoid" id="H2AXY6"/>
<dbReference type="PANTHER" id="PTHR46434:SF1">
    <property type="entry name" value="GENETIC INTERACTOR OF PROHIBITINS 3, MITOCHONDRIAL"/>
    <property type="match status" value="1"/>
</dbReference>
<organism evidence="4 5">
    <name type="scientific">Kazachstania africana (strain ATCC 22294 / BCRC 22015 / CBS 2517 / CECT 1963 / NBRC 1671 / NRRL Y-8276)</name>
    <name type="common">Yeast</name>
    <name type="synonym">Kluyveromyces africanus</name>
    <dbReference type="NCBI Taxonomy" id="1071382"/>
    <lineage>
        <taxon>Eukaryota</taxon>
        <taxon>Fungi</taxon>
        <taxon>Dikarya</taxon>
        <taxon>Ascomycota</taxon>
        <taxon>Saccharomycotina</taxon>
        <taxon>Saccharomycetes</taxon>
        <taxon>Saccharomycetales</taxon>
        <taxon>Saccharomycetaceae</taxon>
        <taxon>Kazachstania</taxon>
    </lineage>
</organism>
<dbReference type="STRING" id="1071382.H2AXY6"/>
<evidence type="ECO:0000256" key="1">
    <source>
        <dbReference type="ARBA" id="ARBA00018901"/>
    </source>
</evidence>
<dbReference type="EMBL" id="HE650827">
    <property type="protein sequence ID" value="CCF59236.1"/>
    <property type="molecule type" value="Genomic_DNA"/>
</dbReference>
<dbReference type="PANTHER" id="PTHR46434">
    <property type="entry name" value="GENETIC INTERACTOR OF PROHIBITINS 3, MITOCHONDRIAL"/>
    <property type="match status" value="1"/>
</dbReference>
<proteinExistence type="predicted"/>
<dbReference type="InterPro" id="IPR027417">
    <property type="entry name" value="P-loop_NTPase"/>
</dbReference>
<dbReference type="GO" id="GO:0005743">
    <property type="term" value="C:mitochondrial inner membrane"/>
    <property type="evidence" value="ECO:0007669"/>
    <property type="project" value="EnsemblFungi"/>
</dbReference>
<reference evidence="4 5" key="1">
    <citation type="journal article" date="2011" name="Proc. Natl. Acad. Sci. U.S.A.">
        <title>Evolutionary erosion of yeast sex chromosomes by mating-type switching accidents.</title>
        <authorList>
            <person name="Gordon J.L."/>
            <person name="Armisen D."/>
            <person name="Proux-Wera E."/>
            <person name="Oheigeartaigh S.S."/>
            <person name="Byrne K.P."/>
            <person name="Wolfe K.H."/>
        </authorList>
    </citation>
    <scope>NUCLEOTIDE SEQUENCE [LARGE SCALE GENOMIC DNA]</scope>
    <source>
        <strain evidence="5">ATCC 22294 / BCRC 22015 / CBS 2517 / CECT 1963 / NBRC 1671 / NRRL Y-8276</strain>
    </source>
</reference>
<keyword evidence="2" id="KW-0809">Transit peptide</keyword>
<evidence type="ECO:0000256" key="3">
    <source>
        <dbReference type="ARBA" id="ARBA00031834"/>
    </source>
</evidence>
<dbReference type="GeneID" id="13887216"/>
<evidence type="ECO:0000256" key="2">
    <source>
        <dbReference type="ARBA" id="ARBA00022946"/>
    </source>
</evidence>
<dbReference type="Proteomes" id="UP000005220">
    <property type="component" value="Chromosome 7"/>
</dbReference>
<dbReference type="GO" id="GO:0030490">
    <property type="term" value="P:maturation of SSU-rRNA"/>
    <property type="evidence" value="ECO:0007669"/>
    <property type="project" value="EnsemblFungi"/>
</dbReference>
<dbReference type="FunCoup" id="H2AXY6">
    <property type="interactions" value="116"/>
</dbReference>
<sequence>MWMVRPSCLLVARRIAGYSRCLSCNACGVDLQKQDPTGKGYYIQPSKHETNFQKEIEAVKYMLFSQDIQVLKDAGKTQSQKEEHSLICKRCNDALHHNKYDLRDFPRTSIPQLYESIPLGGKLLHVVPFSEFPLGLSKKVLTDRKHDASLLLTKSDQVLSSKGTLSKYVPQFLQDFMKYQMGLTTNKTIAMSSLRNWNIELLNASLRKMTFLFGCANAGKSTLINTLSKKYTGHKVNFHKQGNLLAIDEDVKNSTKSQMAGVSHIPNMTRALQGYQIQDKVIFDLPGYTEDMDAAYLEQIVRKDWIKRVRDTALFKHERLKKKNYVTLKGTEQGSCYTLGGLFFIVPPKGTINQIVNYIPGEYSIYRNIDKALEVFKNCNANSNHALDKYCGILSSTCTKEAYIRHIIPPFRGSIEIVFKDIGYVLLRTTGKFDFMGFHEVWAPRGIKVIIREPLEKTIRASSELYIQSKGVQPACPTDRMFFSSTYEIPFGETDILSKMKEMYLERTRGKKNCVEIGNEDPFIIIERYKANTLTNPFWYYNF</sequence>
<accession>H2AXY6</accession>
<dbReference type="AlphaFoldDB" id="H2AXY6"/>
<gene>
    <name evidence="4" type="primary">KAFR0G02020</name>
    <name evidence="4" type="ORF">KAFR_0G02020</name>
</gene>